<evidence type="ECO:0000313" key="4">
    <source>
        <dbReference type="Proteomes" id="UP000005240"/>
    </source>
</evidence>
<reference evidence="2" key="1">
    <citation type="submission" date="2009-11" db="EMBL/GenBank/DDBJ databases">
        <authorList>
            <consortium name="The Broad Institute Genome Sequencing Platform"/>
            <person name="Ward D."/>
            <person name="Feldgarden M."/>
            <person name="Earl A."/>
            <person name="Young S.K."/>
            <person name="Zeng Q."/>
            <person name="Koehrsen M."/>
            <person name="Alvarado L."/>
            <person name="Berlin A."/>
            <person name="Bochicchio J."/>
            <person name="Borenstein D."/>
            <person name="Chapman S.B."/>
            <person name="Chen Z."/>
            <person name="Engels R."/>
            <person name="Freedman E."/>
            <person name="Gellesch M."/>
            <person name="Goldberg J."/>
            <person name="Griggs A."/>
            <person name="Gujja S."/>
            <person name="Heilman E."/>
            <person name="Heiman D."/>
            <person name="Hepburn T."/>
            <person name="Howarth C."/>
            <person name="Jen D."/>
            <person name="Larson L."/>
            <person name="Lewis B."/>
            <person name="Mehta T."/>
            <person name="Park D."/>
            <person name="Pearson M."/>
            <person name="Roberts A."/>
            <person name="Saif S."/>
            <person name="Shea T."/>
            <person name="Shenoy N."/>
            <person name="Sisk P."/>
            <person name="Stolte C."/>
            <person name="Sykes S."/>
            <person name="Thomson T."/>
            <person name="Walk T."/>
            <person name="White J."/>
            <person name="Yandava C."/>
            <person name="Izard J."/>
            <person name="Baranova O.V."/>
            <person name="Blanton J.M."/>
            <person name="Tanner A.C."/>
            <person name="Dewhirst F.E."/>
            <person name="Haas B."/>
            <person name="Nusbaum C."/>
            <person name="Birren B."/>
        </authorList>
    </citation>
    <scope>NUCLEOTIDE SEQUENCE [LARGE SCALE GENOMIC DNA]</scope>
    <source>
        <strain evidence="2">1-1 BBBD Race 1</strain>
    </source>
</reference>
<evidence type="ECO:0000313" key="2">
    <source>
        <dbReference type="EMBL" id="OAV97738.1"/>
    </source>
</evidence>
<reference evidence="3" key="4">
    <citation type="submission" date="2025-05" db="UniProtKB">
        <authorList>
            <consortium name="EnsemblFungi"/>
        </authorList>
    </citation>
    <scope>IDENTIFICATION</scope>
    <source>
        <strain evidence="3">isolate 1-1 / race 1 (BBBD)</strain>
    </source>
</reference>
<protein>
    <submittedName>
        <fullName evidence="2 3">Uncharacterized protein</fullName>
    </submittedName>
</protein>
<evidence type="ECO:0000313" key="3">
    <source>
        <dbReference type="EnsemblFungi" id="PTTG_01101-t43_1-p1"/>
    </source>
</evidence>
<feature type="region of interest" description="Disordered" evidence="1">
    <location>
        <begin position="1"/>
        <end position="20"/>
    </location>
</feature>
<sequence length="102" mass="10950">MLFRKNSNKATRSPKAASGAKGIHYDCLLGISYFDLNKESKRSKAMSKSSSKSSNSTTPLSDVVNTAELTTPEPARSFVLIAVVGLPAIDLSDWFIVDSAPN</sequence>
<keyword evidence="4" id="KW-1185">Reference proteome</keyword>
<evidence type="ECO:0000256" key="1">
    <source>
        <dbReference type="SAM" id="MobiDB-lite"/>
    </source>
</evidence>
<accession>A0A180GZI6</accession>
<reference evidence="2" key="2">
    <citation type="submission" date="2016-05" db="EMBL/GenBank/DDBJ databases">
        <title>Comparative analysis highlights variable genome content of wheat rusts and divergence of the mating loci.</title>
        <authorList>
            <person name="Cuomo C.A."/>
            <person name="Bakkeren G."/>
            <person name="Szabo L."/>
            <person name="Khalil H."/>
            <person name="Joly D."/>
            <person name="Goldberg J."/>
            <person name="Young S."/>
            <person name="Zeng Q."/>
            <person name="Fellers J."/>
        </authorList>
    </citation>
    <scope>NUCLEOTIDE SEQUENCE [LARGE SCALE GENOMIC DNA]</scope>
    <source>
        <strain evidence="2">1-1 BBBD Race 1</strain>
    </source>
</reference>
<dbReference type="Proteomes" id="UP000005240">
    <property type="component" value="Unassembled WGS sequence"/>
</dbReference>
<name>A0A180GZI6_PUCT1</name>
<reference evidence="3 4" key="3">
    <citation type="journal article" date="2017" name="G3 (Bethesda)">
        <title>Comparative analysis highlights variable genome content of wheat rusts and divergence of the mating loci.</title>
        <authorList>
            <person name="Cuomo C.A."/>
            <person name="Bakkeren G."/>
            <person name="Khalil H.B."/>
            <person name="Panwar V."/>
            <person name="Joly D."/>
            <person name="Linning R."/>
            <person name="Sakthikumar S."/>
            <person name="Song X."/>
            <person name="Adiconis X."/>
            <person name="Fan L."/>
            <person name="Goldberg J.M."/>
            <person name="Levin J.Z."/>
            <person name="Young S."/>
            <person name="Zeng Q."/>
            <person name="Anikster Y."/>
            <person name="Bruce M."/>
            <person name="Wang M."/>
            <person name="Yin C."/>
            <person name="McCallum B."/>
            <person name="Szabo L.J."/>
            <person name="Hulbert S."/>
            <person name="Chen X."/>
            <person name="Fellers J.P."/>
        </authorList>
    </citation>
    <scope>NUCLEOTIDE SEQUENCE</scope>
    <source>
        <strain evidence="3">isolate 1-1 / race 1 (BBBD)</strain>
        <strain evidence="4">Isolate 1-1 / race 1 (BBBD)</strain>
    </source>
</reference>
<dbReference type="OrthoDB" id="2499159at2759"/>
<proteinExistence type="predicted"/>
<organism evidence="2">
    <name type="scientific">Puccinia triticina (isolate 1-1 / race 1 (BBBD))</name>
    <name type="common">Brown leaf rust fungus</name>
    <dbReference type="NCBI Taxonomy" id="630390"/>
    <lineage>
        <taxon>Eukaryota</taxon>
        <taxon>Fungi</taxon>
        <taxon>Dikarya</taxon>
        <taxon>Basidiomycota</taxon>
        <taxon>Pucciniomycotina</taxon>
        <taxon>Pucciniomycetes</taxon>
        <taxon>Pucciniales</taxon>
        <taxon>Pucciniaceae</taxon>
        <taxon>Puccinia</taxon>
    </lineage>
</organism>
<gene>
    <name evidence="2" type="ORF">PTTG_01101</name>
</gene>
<dbReference type="VEuPathDB" id="FungiDB:PTTG_01101"/>
<dbReference type="AlphaFoldDB" id="A0A180GZI6"/>
<dbReference type="EMBL" id="ADAS02000011">
    <property type="protein sequence ID" value="OAV97738.1"/>
    <property type="molecule type" value="Genomic_DNA"/>
</dbReference>
<dbReference type="EnsemblFungi" id="PTTG_01101-t43_1">
    <property type="protein sequence ID" value="PTTG_01101-t43_1-p1"/>
    <property type="gene ID" value="PTTG_01101"/>
</dbReference>